<dbReference type="EMBL" id="LAZR01008857">
    <property type="protein sequence ID" value="KKM76156.1"/>
    <property type="molecule type" value="Genomic_DNA"/>
</dbReference>
<keyword evidence="1" id="KW-1133">Transmembrane helix</keyword>
<protein>
    <submittedName>
        <fullName evidence="2">Uncharacterized protein</fullName>
    </submittedName>
</protein>
<keyword evidence="1" id="KW-0472">Membrane</keyword>
<accession>A0A0F9KMY5</accession>
<sequence>MKSAIEKIVFSVGFLKIVLLKTIDVGLVLWAF</sequence>
<evidence type="ECO:0000256" key="1">
    <source>
        <dbReference type="SAM" id="Phobius"/>
    </source>
</evidence>
<evidence type="ECO:0000313" key="2">
    <source>
        <dbReference type="EMBL" id="KKM76156.1"/>
    </source>
</evidence>
<name>A0A0F9KMY5_9ZZZZ</name>
<reference evidence="2" key="1">
    <citation type="journal article" date="2015" name="Nature">
        <title>Complex archaea that bridge the gap between prokaryotes and eukaryotes.</title>
        <authorList>
            <person name="Spang A."/>
            <person name="Saw J.H."/>
            <person name="Jorgensen S.L."/>
            <person name="Zaremba-Niedzwiedzka K."/>
            <person name="Martijn J."/>
            <person name="Lind A.E."/>
            <person name="van Eijk R."/>
            <person name="Schleper C."/>
            <person name="Guy L."/>
            <person name="Ettema T.J."/>
        </authorList>
    </citation>
    <scope>NUCLEOTIDE SEQUENCE</scope>
</reference>
<dbReference type="AlphaFoldDB" id="A0A0F9KMY5"/>
<keyword evidence="1" id="KW-0812">Transmembrane</keyword>
<organism evidence="2">
    <name type="scientific">marine sediment metagenome</name>
    <dbReference type="NCBI Taxonomy" id="412755"/>
    <lineage>
        <taxon>unclassified sequences</taxon>
        <taxon>metagenomes</taxon>
        <taxon>ecological metagenomes</taxon>
    </lineage>
</organism>
<proteinExistence type="predicted"/>
<feature type="transmembrane region" description="Helical" evidence="1">
    <location>
        <begin position="12"/>
        <end position="31"/>
    </location>
</feature>
<comment type="caution">
    <text evidence="2">The sequence shown here is derived from an EMBL/GenBank/DDBJ whole genome shotgun (WGS) entry which is preliminary data.</text>
</comment>
<gene>
    <name evidence="2" type="ORF">LCGC14_1383050</name>
</gene>